<sequence length="74" mass="8442">MTSAFDSEFQGEAVLEFSDSDFMILKPGNFVRCAVTGDPIPLRDLRYWSAELQEAYKDAYVSVKRWQDTQGASR</sequence>
<protein>
    <submittedName>
        <fullName evidence="1">DUF2093 domain-containing protein</fullName>
    </submittedName>
</protein>
<accession>A0ABV6ZYR7</accession>
<dbReference type="Pfam" id="PF09866">
    <property type="entry name" value="DUF2093"/>
    <property type="match status" value="1"/>
</dbReference>
<proteinExistence type="predicted"/>
<name>A0ABV6ZYR7_9PROT</name>
<organism evidence="1 2">
    <name type="scientific">Hyphobacterium vulgare</name>
    <dbReference type="NCBI Taxonomy" id="1736751"/>
    <lineage>
        <taxon>Bacteria</taxon>
        <taxon>Pseudomonadati</taxon>
        <taxon>Pseudomonadota</taxon>
        <taxon>Alphaproteobacteria</taxon>
        <taxon>Maricaulales</taxon>
        <taxon>Maricaulaceae</taxon>
        <taxon>Hyphobacterium</taxon>
    </lineage>
</organism>
<comment type="caution">
    <text evidence="1">The sequence shown here is derived from an EMBL/GenBank/DDBJ whole genome shotgun (WGS) entry which is preliminary data.</text>
</comment>
<dbReference type="EMBL" id="JBHRSV010000019">
    <property type="protein sequence ID" value="MFC2926502.1"/>
    <property type="molecule type" value="Genomic_DNA"/>
</dbReference>
<dbReference type="InterPro" id="IPR018661">
    <property type="entry name" value="DUF2093"/>
</dbReference>
<evidence type="ECO:0000313" key="1">
    <source>
        <dbReference type="EMBL" id="MFC2926502.1"/>
    </source>
</evidence>
<dbReference type="RefSeq" id="WP_343164292.1">
    <property type="nucleotide sequence ID" value="NZ_JBHRSV010000019.1"/>
</dbReference>
<dbReference type="Proteomes" id="UP001595379">
    <property type="component" value="Unassembled WGS sequence"/>
</dbReference>
<reference evidence="2" key="1">
    <citation type="journal article" date="2019" name="Int. J. Syst. Evol. Microbiol.">
        <title>The Global Catalogue of Microorganisms (GCM) 10K type strain sequencing project: providing services to taxonomists for standard genome sequencing and annotation.</title>
        <authorList>
            <consortium name="The Broad Institute Genomics Platform"/>
            <consortium name="The Broad Institute Genome Sequencing Center for Infectious Disease"/>
            <person name="Wu L."/>
            <person name="Ma J."/>
        </authorList>
    </citation>
    <scope>NUCLEOTIDE SEQUENCE [LARGE SCALE GENOMIC DNA]</scope>
    <source>
        <strain evidence="2">KCTC 52487</strain>
    </source>
</reference>
<gene>
    <name evidence="1" type="ORF">ACFOOR_10335</name>
</gene>
<evidence type="ECO:0000313" key="2">
    <source>
        <dbReference type="Proteomes" id="UP001595379"/>
    </source>
</evidence>
<keyword evidence="2" id="KW-1185">Reference proteome</keyword>